<reference evidence="7 8" key="1">
    <citation type="submission" date="2018-08" db="EMBL/GenBank/DDBJ databases">
        <title>Hydrogenophaga sp. LA-38 isolated from sludge.</title>
        <authorList>
            <person name="Im W.-T."/>
        </authorList>
    </citation>
    <scope>NUCLEOTIDE SEQUENCE [LARGE SCALE GENOMIC DNA]</scope>
    <source>
        <strain evidence="7 8">LA-38</strain>
    </source>
</reference>
<evidence type="ECO:0000256" key="2">
    <source>
        <dbReference type="ARBA" id="ARBA00022723"/>
    </source>
</evidence>
<organism evidence="7 8">
    <name type="scientific">Hydrogenophaga borbori</name>
    <dbReference type="NCBI Taxonomy" id="2294117"/>
    <lineage>
        <taxon>Bacteria</taxon>
        <taxon>Pseudomonadati</taxon>
        <taxon>Pseudomonadota</taxon>
        <taxon>Betaproteobacteria</taxon>
        <taxon>Burkholderiales</taxon>
        <taxon>Comamonadaceae</taxon>
        <taxon>Hydrogenophaga</taxon>
    </lineage>
</organism>
<evidence type="ECO:0000256" key="3">
    <source>
        <dbReference type="ARBA" id="ARBA00023002"/>
    </source>
</evidence>
<accession>A0A372EDQ4</accession>
<dbReference type="RefSeq" id="WP_031942751.1">
    <property type="nucleotide sequence ID" value="NZ_QVLS01000023.1"/>
</dbReference>
<dbReference type="Proteomes" id="UP000261931">
    <property type="component" value="Unassembled WGS sequence"/>
</dbReference>
<dbReference type="InterPro" id="IPR017941">
    <property type="entry name" value="Rieske_2Fe-2S"/>
</dbReference>
<dbReference type="EMBL" id="QVLS01000023">
    <property type="protein sequence ID" value="RFP75501.1"/>
    <property type="molecule type" value="Genomic_DNA"/>
</dbReference>
<dbReference type="GO" id="GO:0051213">
    <property type="term" value="F:dioxygenase activity"/>
    <property type="evidence" value="ECO:0007669"/>
    <property type="project" value="UniProtKB-KW"/>
</dbReference>
<dbReference type="CDD" id="cd03479">
    <property type="entry name" value="Rieske_RO_Alpha_PhDO_like"/>
    <property type="match status" value="1"/>
</dbReference>
<dbReference type="GO" id="GO:0046872">
    <property type="term" value="F:metal ion binding"/>
    <property type="evidence" value="ECO:0007669"/>
    <property type="project" value="UniProtKB-KW"/>
</dbReference>
<keyword evidence="2" id="KW-0479">Metal-binding</keyword>
<dbReference type="PANTHER" id="PTHR21266:SF59">
    <property type="entry name" value="BLR4922 PROTEIN"/>
    <property type="match status" value="1"/>
</dbReference>
<sequence length="425" mass="47170">MLNSANNEILTRVGPGTAMGGLFRQFWQPALLCEELPAPDCPPVRVRLMGENFVAFRDSSGKVGLLDAHCPHRLAELFFGRNEEGGLRCVYHGWKFSVTGELLDMPSEPAGSPMRCNPNIRAKAYSVHEAGGIVWAYLGPQECVPPLPQMEFMSLPAQNFYTSKCLMKCNYQQALEGSIDTAHLTFLHRSIAPMEKDVFNVGHLQEYGDADGAPRFFCEDTDYGMRISARRDGGEDTFYWRITQWLMPTAVLVPTAEGLVCRANLFIPIDDENCWWYRIRYHAGRPLSNDELAEYKGGGLDYAKLVSGTYIPEGNRANDYLMDRTLQKSGSFTGVLSAQLQDLVVQESQGAIADRTKEHLGSSDTAIVKCRRRLIESAKKFATEGTIPAAVSRADLYKRRAVAMLLPKEMTAEQAGTHPATVPSA</sequence>
<dbReference type="CDD" id="cd08878">
    <property type="entry name" value="RHO_alpha_C_DMO-like"/>
    <property type="match status" value="1"/>
</dbReference>
<keyword evidence="3" id="KW-0560">Oxidoreductase</keyword>
<dbReference type="Pfam" id="PF19301">
    <property type="entry name" value="LigXa_C"/>
    <property type="match status" value="1"/>
</dbReference>
<gene>
    <name evidence="7" type="ORF">DY262_21330</name>
</gene>
<keyword evidence="4" id="KW-0408">Iron</keyword>
<keyword evidence="8" id="KW-1185">Reference proteome</keyword>
<keyword evidence="1" id="KW-0001">2Fe-2S</keyword>
<evidence type="ECO:0000256" key="4">
    <source>
        <dbReference type="ARBA" id="ARBA00023004"/>
    </source>
</evidence>
<feature type="domain" description="Rieske" evidence="6">
    <location>
        <begin position="27"/>
        <end position="136"/>
    </location>
</feature>
<keyword evidence="5" id="KW-0411">Iron-sulfur</keyword>
<dbReference type="Gene3D" id="2.102.10.10">
    <property type="entry name" value="Rieske [2Fe-2S] iron-sulphur domain"/>
    <property type="match status" value="1"/>
</dbReference>
<dbReference type="SUPFAM" id="SSF50022">
    <property type="entry name" value="ISP domain"/>
    <property type="match status" value="1"/>
</dbReference>
<evidence type="ECO:0000313" key="7">
    <source>
        <dbReference type="EMBL" id="RFP75501.1"/>
    </source>
</evidence>
<evidence type="ECO:0000313" key="8">
    <source>
        <dbReference type="Proteomes" id="UP000261931"/>
    </source>
</evidence>
<dbReference type="InterPro" id="IPR050584">
    <property type="entry name" value="Cholesterol_7-desaturase"/>
</dbReference>
<dbReference type="GO" id="GO:0051537">
    <property type="term" value="F:2 iron, 2 sulfur cluster binding"/>
    <property type="evidence" value="ECO:0007669"/>
    <property type="project" value="UniProtKB-KW"/>
</dbReference>
<protein>
    <submittedName>
        <fullName evidence="7">Aromatic ring-hydroxylating dioxygenase subunit alpha</fullName>
    </submittedName>
</protein>
<dbReference type="SUPFAM" id="SSF55961">
    <property type="entry name" value="Bet v1-like"/>
    <property type="match status" value="1"/>
</dbReference>
<dbReference type="PROSITE" id="PS51296">
    <property type="entry name" value="RIESKE"/>
    <property type="match status" value="1"/>
</dbReference>
<evidence type="ECO:0000259" key="6">
    <source>
        <dbReference type="PROSITE" id="PS51296"/>
    </source>
</evidence>
<keyword evidence="7" id="KW-0223">Dioxygenase</keyword>
<comment type="caution">
    <text evidence="7">The sequence shown here is derived from an EMBL/GenBank/DDBJ whole genome shotgun (WGS) entry which is preliminary data.</text>
</comment>
<evidence type="ECO:0000256" key="5">
    <source>
        <dbReference type="ARBA" id="ARBA00023014"/>
    </source>
</evidence>
<name>A0A372EDQ4_9BURK</name>
<proteinExistence type="predicted"/>
<dbReference type="InterPro" id="IPR036922">
    <property type="entry name" value="Rieske_2Fe-2S_sf"/>
</dbReference>
<dbReference type="PANTHER" id="PTHR21266">
    <property type="entry name" value="IRON-SULFUR DOMAIN CONTAINING PROTEIN"/>
    <property type="match status" value="1"/>
</dbReference>
<dbReference type="AlphaFoldDB" id="A0A372EDQ4"/>
<dbReference type="InterPro" id="IPR045623">
    <property type="entry name" value="LigXa_C"/>
</dbReference>
<dbReference type="Pfam" id="PF00355">
    <property type="entry name" value="Rieske"/>
    <property type="match status" value="1"/>
</dbReference>
<evidence type="ECO:0000256" key="1">
    <source>
        <dbReference type="ARBA" id="ARBA00022714"/>
    </source>
</evidence>